<keyword evidence="2" id="KW-1185">Reference proteome</keyword>
<organism evidence="1 2">
    <name type="scientific">Flagellimonas lutaonensis</name>
    <dbReference type="NCBI Taxonomy" id="516051"/>
    <lineage>
        <taxon>Bacteria</taxon>
        <taxon>Pseudomonadati</taxon>
        <taxon>Bacteroidota</taxon>
        <taxon>Flavobacteriia</taxon>
        <taxon>Flavobacteriales</taxon>
        <taxon>Flavobacteriaceae</taxon>
        <taxon>Flagellimonas</taxon>
    </lineage>
</organism>
<dbReference type="PATRIC" id="fig|516051.4.peg.3124"/>
<name>A0A0D5YXI4_9FLAO</name>
<dbReference type="EMBL" id="CP011071">
    <property type="protein sequence ID" value="AKA36589.1"/>
    <property type="molecule type" value="Genomic_DNA"/>
</dbReference>
<proteinExistence type="predicted"/>
<dbReference type="KEGG" id="mlt:VC82_3046"/>
<reference evidence="1 2" key="1">
    <citation type="submission" date="2015-03" db="EMBL/GenBank/DDBJ databases">
        <title>Complete genome sequence of Muricauda lutaonensis CC-HSB-11T, isolated from a coastal hot spring.</title>
        <authorList>
            <person name="Kim K.M."/>
        </authorList>
    </citation>
    <scope>NUCLEOTIDE SEQUENCE [LARGE SCALE GENOMIC DNA]</scope>
    <source>
        <strain evidence="1 2">CC-HSB-11</strain>
    </source>
</reference>
<accession>A0A0D5YXI4</accession>
<dbReference type="STRING" id="516051.VC82_3046"/>
<dbReference type="AlphaFoldDB" id="A0A0D5YXI4"/>
<protein>
    <submittedName>
        <fullName evidence="1">Uncharacterized protein</fullName>
    </submittedName>
</protein>
<sequence>MTIPYNIGEFQETLVWPAPPEKWPVALRALWFDAKGDWHAAHDLVDHLSDAMAKWVHAYLHRKEGDEWNARYWYRQAGKPFPEISLEEELKVLVEAVIRK</sequence>
<dbReference type="RefSeq" id="WP_045803105.1">
    <property type="nucleotide sequence ID" value="NZ_CP011071.1"/>
</dbReference>
<evidence type="ECO:0000313" key="2">
    <source>
        <dbReference type="Proteomes" id="UP000032726"/>
    </source>
</evidence>
<dbReference type="HOGENOM" id="CLU_165468_0_0_10"/>
<dbReference type="Proteomes" id="UP000032726">
    <property type="component" value="Chromosome"/>
</dbReference>
<evidence type="ECO:0000313" key="1">
    <source>
        <dbReference type="EMBL" id="AKA36589.1"/>
    </source>
</evidence>
<gene>
    <name evidence="1" type="ORF">VC82_3046</name>
</gene>
<dbReference type="OrthoDB" id="370799at2"/>